<feature type="binding site" evidence="11">
    <location>
        <position position="154"/>
    </location>
    <ligand>
        <name>Mg(2+)</name>
        <dbReference type="ChEBI" id="CHEBI:18420"/>
    </ligand>
</feature>
<dbReference type="PIRSF" id="PIRSF003314">
    <property type="entry name" value="IPP_isomerase"/>
    <property type="match status" value="1"/>
</dbReference>
<dbReference type="NCBIfam" id="TIGR02151">
    <property type="entry name" value="IPP_isom_2"/>
    <property type="match status" value="1"/>
</dbReference>
<dbReference type="EMBL" id="JAIULA010000023">
    <property type="protein sequence ID" value="MCP0887715.1"/>
    <property type="molecule type" value="Genomic_DNA"/>
</dbReference>
<feature type="binding site" evidence="11">
    <location>
        <begin position="281"/>
        <end position="282"/>
    </location>
    <ligand>
        <name>FMN</name>
        <dbReference type="ChEBI" id="CHEBI:58210"/>
    </ligand>
</feature>
<comment type="cofactor">
    <cofactor evidence="1 11">
        <name>FMN</name>
        <dbReference type="ChEBI" id="CHEBI:58210"/>
    </cofactor>
</comment>
<evidence type="ECO:0000256" key="5">
    <source>
        <dbReference type="ARBA" id="ARBA00022723"/>
    </source>
</evidence>
<evidence type="ECO:0000256" key="4">
    <source>
        <dbReference type="ARBA" id="ARBA00022643"/>
    </source>
</evidence>
<evidence type="ECO:0000313" key="13">
    <source>
        <dbReference type="EMBL" id="MCP0887715.1"/>
    </source>
</evidence>
<dbReference type="HAMAP" id="MF_00354">
    <property type="entry name" value="Idi_2"/>
    <property type="match status" value="1"/>
</dbReference>
<reference evidence="13 14" key="1">
    <citation type="journal article" date="2023" name="Int. J. Syst. Evol. Microbiol.">
        <title>Ligilactobacillus ubinensis sp. nov., a novel species isolated from the wild ferment of a durian fruit (Durio zibethinus).</title>
        <authorList>
            <person name="Heng Y.C."/>
            <person name="Menon N."/>
            <person name="Chen B."/>
            <person name="Loo B.Z.L."/>
            <person name="Wong G.W.J."/>
            <person name="Lim A.C.H."/>
            <person name="Silvaraju S."/>
            <person name="Kittelmann S."/>
        </authorList>
    </citation>
    <scope>NUCLEOTIDE SEQUENCE [LARGE SCALE GENOMIC DNA]</scope>
    <source>
        <strain evidence="13 14">WILCCON 0076</strain>
    </source>
</reference>
<evidence type="ECO:0000256" key="3">
    <source>
        <dbReference type="ARBA" id="ARBA00022630"/>
    </source>
</evidence>
<comment type="cofactor">
    <cofactor evidence="11">
        <name>NADPH</name>
        <dbReference type="ChEBI" id="CHEBI:57783"/>
    </cofactor>
</comment>
<comment type="catalytic activity">
    <reaction evidence="11">
        <text>isopentenyl diphosphate = dimethylallyl diphosphate</text>
        <dbReference type="Rhea" id="RHEA:23284"/>
        <dbReference type="ChEBI" id="CHEBI:57623"/>
        <dbReference type="ChEBI" id="CHEBI:128769"/>
        <dbReference type="EC" id="5.3.3.2"/>
    </reaction>
</comment>
<dbReference type="Gene3D" id="3.20.20.70">
    <property type="entry name" value="Aldolase class I"/>
    <property type="match status" value="1"/>
</dbReference>
<keyword evidence="14" id="KW-1185">Reference proteome</keyword>
<feature type="binding site" evidence="11">
    <location>
        <begin position="7"/>
        <end position="8"/>
    </location>
    <ligand>
        <name>substrate</name>
    </ligand>
</feature>
<accession>A0A9X2JMI4</accession>
<dbReference type="AlphaFoldDB" id="A0A9X2JMI4"/>
<keyword evidence="4 11" id="KW-0288">FMN</keyword>
<dbReference type="InterPro" id="IPR013785">
    <property type="entry name" value="Aldolase_TIM"/>
</dbReference>
<dbReference type="InterPro" id="IPR000262">
    <property type="entry name" value="FMN-dep_DH"/>
</dbReference>
<evidence type="ECO:0000256" key="9">
    <source>
        <dbReference type="ARBA" id="ARBA00023235"/>
    </source>
</evidence>
<comment type="subunit">
    <text evidence="10 11">Homooctamer. Dimer of tetramers.</text>
</comment>
<feature type="binding site" evidence="11">
    <location>
        <position position="153"/>
    </location>
    <ligand>
        <name>substrate</name>
    </ligand>
</feature>
<evidence type="ECO:0000256" key="7">
    <source>
        <dbReference type="ARBA" id="ARBA00022857"/>
    </source>
</evidence>
<evidence type="ECO:0000256" key="8">
    <source>
        <dbReference type="ARBA" id="ARBA00023229"/>
    </source>
</evidence>
<evidence type="ECO:0000256" key="10">
    <source>
        <dbReference type="ARBA" id="ARBA00025810"/>
    </source>
</evidence>
<dbReference type="Proteomes" id="UP001139006">
    <property type="component" value="Unassembled WGS sequence"/>
</dbReference>
<dbReference type="Pfam" id="PF01070">
    <property type="entry name" value="FMN_dh"/>
    <property type="match status" value="1"/>
</dbReference>
<dbReference type="SUPFAM" id="SSF51395">
    <property type="entry name" value="FMN-linked oxidoreductases"/>
    <property type="match status" value="1"/>
</dbReference>
<feature type="binding site" evidence="11">
    <location>
        <position position="94"/>
    </location>
    <ligand>
        <name>FMN</name>
        <dbReference type="ChEBI" id="CHEBI:58210"/>
    </ligand>
</feature>
<comment type="similarity">
    <text evidence="11">Belongs to the IPP isomerase type 2 family.</text>
</comment>
<comment type="cofactor">
    <cofactor evidence="11">
        <name>Mg(2+)</name>
        <dbReference type="ChEBI" id="CHEBI:18420"/>
    </cofactor>
</comment>
<feature type="binding site" evidence="11">
    <location>
        <position position="209"/>
    </location>
    <ligand>
        <name>FMN</name>
        <dbReference type="ChEBI" id="CHEBI:58210"/>
    </ligand>
</feature>
<keyword evidence="7 11" id="KW-0521">NADP</keyword>
<dbReference type="PANTHER" id="PTHR43665:SF1">
    <property type="entry name" value="ISOPENTENYL-DIPHOSPHATE DELTA-ISOMERASE"/>
    <property type="match status" value="1"/>
</dbReference>
<keyword evidence="5 11" id="KW-0479">Metal-binding</keyword>
<dbReference type="PANTHER" id="PTHR43665">
    <property type="entry name" value="ISOPENTENYL-DIPHOSPHATE DELTA-ISOMERASE"/>
    <property type="match status" value="1"/>
</dbReference>
<evidence type="ECO:0000256" key="1">
    <source>
        <dbReference type="ARBA" id="ARBA00001917"/>
    </source>
</evidence>
<evidence type="ECO:0000256" key="6">
    <source>
        <dbReference type="ARBA" id="ARBA00022842"/>
    </source>
</evidence>
<feature type="binding site" evidence="11">
    <location>
        <position position="123"/>
    </location>
    <ligand>
        <name>FMN</name>
        <dbReference type="ChEBI" id="CHEBI:58210"/>
    </ligand>
</feature>
<comment type="caution">
    <text evidence="13">The sequence shown here is derived from an EMBL/GenBank/DDBJ whole genome shotgun (WGS) entry which is preliminary data.</text>
</comment>
<name>A0A9X2JMI4_9LACO</name>
<comment type="caution">
    <text evidence="11">Lacks conserved residue(s) required for the propagation of feature annotation.</text>
</comment>
<keyword evidence="9 11" id="KW-0413">Isomerase</keyword>
<protein>
    <recommendedName>
        <fullName evidence="11">Isopentenyl-diphosphate delta-isomerase</fullName>
        <shortName evidence="11">IPP isomerase</shortName>
        <ecNumber evidence="11">5.3.3.2</ecNumber>
    </recommendedName>
    <alternativeName>
        <fullName evidence="11">Isopentenyl diphosphate:dimethylallyl diphosphate isomerase</fullName>
    </alternativeName>
    <alternativeName>
        <fullName evidence="11">Isopentenyl pyrophosphate isomerase</fullName>
    </alternativeName>
    <alternativeName>
        <fullName evidence="11">Type 2 isopentenyl diphosphate isomerase</fullName>
        <shortName evidence="11">IDI-2</shortName>
    </alternativeName>
</protein>
<proteinExistence type="inferred from homology"/>
<keyword evidence="3 11" id="KW-0285">Flavoprotein</keyword>
<feature type="binding site" evidence="11">
    <location>
        <position position="214"/>
    </location>
    <ligand>
        <name>FMN</name>
        <dbReference type="ChEBI" id="CHEBI:58210"/>
    </ligand>
</feature>
<dbReference type="EC" id="5.3.3.2" evidence="11"/>
<dbReference type="InterPro" id="IPR011179">
    <property type="entry name" value="IPdP_isomerase"/>
</dbReference>
<evidence type="ECO:0000256" key="2">
    <source>
        <dbReference type="ARBA" id="ARBA00022490"/>
    </source>
</evidence>
<feature type="binding site" evidence="11">
    <location>
        <begin position="260"/>
        <end position="262"/>
    </location>
    <ligand>
        <name>FMN</name>
        <dbReference type="ChEBI" id="CHEBI:58210"/>
    </ligand>
</feature>
<evidence type="ECO:0000259" key="12">
    <source>
        <dbReference type="Pfam" id="PF01070"/>
    </source>
</evidence>
<dbReference type="RefSeq" id="WP_253361866.1">
    <property type="nucleotide sequence ID" value="NZ_JAIULA010000023.1"/>
</dbReference>
<sequence length="341" mass="37460">MNKHSHRKDEHVIIAEKLYTAESQNGLSQIRLLPLNIPELTLAEIDLHTNFLGYSIEYPFFINAMTGGSVQTGKLNAKLARVAAITNIPMATGSQSIALSIPETKASFEIVRQENPQGLVLGNLGAHHNLSAANRAVKMLNADALELHLNVAQELVMPEGDIAFKWLANISDIVNNLSVPVLVKEVGTGITPKTLHFLQQTNVKYVDLSGYGGTNFVKIENERRKNKELAYFDELAITTAEALIAAQAFKTDFSFTASGGIRNALDIVKCLVLGADNVGISGQFLHILIKNGEDGLISFIEELKQQIRQLMLLLGCQNISELRQVQYILSPCLLNFKNQLS</sequence>
<keyword evidence="2 11" id="KW-0963">Cytoplasm</keyword>
<dbReference type="GO" id="GO:0005737">
    <property type="term" value="C:cytoplasm"/>
    <property type="evidence" value="ECO:0007669"/>
    <property type="project" value="UniProtKB-SubCell"/>
</dbReference>
<evidence type="ECO:0000313" key="14">
    <source>
        <dbReference type="Proteomes" id="UP001139006"/>
    </source>
</evidence>
<feature type="domain" description="FMN-dependent dehydrogenase" evidence="12">
    <location>
        <begin position="154"/>
        <end position="324"/>
    </location>
</feature>
<organism evidence="13 14">
    <name type="scientific">Ligilactobacillus ubinensis</name>
    <dbReference type="NCBI Taxonomy" id="2876789"/>
    <lineage>
        <taxon>Bacteria</taxon>
        <taxon>Bacillati</taxon>
        <taxon>Bacillota</taxon>
        <taxon>Bacilli</taxon>
        <taxon>Lactobacillales</taxon>
        <taxon>Lactobacillaceae</taxon>
        <taxon>Ligilactobacillus</taxon>
    </lineage>
</organism>
<comment type="function">
    <text evidence="11">Involved in the biosynthesis of isoprenoids. Catalyzes the 1,3-allylic rearrangement of the homoallylic substrate isopentenyl (IPP) to its allylic isomer, dimethylallyl diphosphate (DMAPP).</text>
</comment>
<evidence type="ECO:0000256" key="11">
    <source>
        <dbReference type="HAMAP-Rule" id="MF_00354"/>
    </source>
</evidence>
<dbReference type="CDD" id="cd02811">
    <property type="entry name" value="IDI-2_FMN"/>
    <property type="match status" value="1"/>
</dbReference>
<dbReference type="GO" id="GO:0000287">
    <property type="term" value="F:magnesium ion binding"/>
    <property type="evidence" value="ECO:0007669"/>
    <property type="project" value="UniProtKB-UniRule"/>
</dbReference>
<feature type="binding site" evidence="11">
    <location>
        <begin position="64"/>
        <end position="66"/>
    </location>
    <ligand>
        <name>FMN</name>
        <dbReference type="ChEBI" id="CHEBI:58210"/>
    </ligand>
</feature>
<keyword evidence="8 11" id="KW-0414">Isoprene biosynthesis</keyword>
<keyword evidence="6 11" id="KW-0460">Magnesium</keyword>
<gene>
    <name evidence="11 13" type="primary">fni</name>
    <name evidence="13" type="ORF">LB941_10265</name>
</gene>
<feature type="binding site" evidence="11">
    <location>
        <position position="184"/>
    </location>
    <ligand>
        <name>FMN</name>
        <dbReference type="ChEBI" id="CHEBI:58210"/>
    </ligand>
</feature>
<comment type="subcellular location">
    <subcellularLocation>
        <location evidence="11">Cytoplasm</location>
    </subcellularLocation>
</comment>
<dbReference type="GO" id="GO:0008299">
    <property type="term" value="P:isoprenoid biosynthetic process"/>
    <property type="evidence" value="ECO:0007669"/>
    <property type="project" value="UniProtKB-UniRule"/>
</dbReference>
<dbReference type="GO" id="GO:0016491">
    <property type="term" value="F:oxidoreductase activity"/>
    <property type="evidence" value="ECO:0007669"/>
    <property type="project" value="InterPro"/>
</dbReference>
<dbReference type="GO" id="GO:0010181">
    <property type="term" value="F:FMN binding"/>
    <property type="evidence" value="ECO:0007669"/>
    <property type="project" value="UniProtKB-UniRule"/>
</dbReference>
<dbReference type="GO" id="GO:0004452">
    <property type="term" value="F:isopentenyl-diphosphate delta-isomerase activity"/>
    <property type="evidence" value="ECO:0007669"/>
    <property type="project" value="UniProtKB-UniRule"/>
</dbReference>
<dbReference type="GO" id="GO:0070402">
    <property type="term" value="F:NADPH binding"/>
    <property type="evidence" value="ECO:0007669"/>
    <property type="project" value="UniProtKB-UniRule"/>
</dbReference>